<gene>
    <name evidence="2" type="ORF">BD289DRAFT_432193</name>
</gene>
<proteinExistence type="predicted"/>
<reference evidence="2 3" key="1">
    <citation type="journal article" date="2018" name="Mycol. Prog.">
        <title>Coniella lustricola, a new species from submerged detritus.</title>
        <authorList>
            <person name="Raudabaugh D.B."/>
            <person name="Iturriaga T."/>
            <person name="Carver A."/>
            <person name="Mondo S."/>
            <person name="Pangilinan J."/>
            <person name="Lipzen A."/>
            <person name="He G."/>
            <person name="Amirebrahimi M."/>
            <person name="Grigoriev I.V."/>
            <person name="Miller A.N."/>
        </authorList>
    </citation>
    <scope>NUCLEOTIDE SEQUENCE [LARGE SCALE GENOMIC DNA]</scope>
    <source>
        <strain evidence="2 3">B22-T-1</strain>
    </source>
</reference>
<protein>
    <submittedName>
        <fullName evidence="2">Uncharacterized protein</fullName>
    </submittedName>
</protein>
<dbReference type="EMBL" id="KZ678428">
    <property type="protein sequence ID" value="PSR88511.1"/>
    <property type="molecule type" value="Genomic_DNA"/>
</dbReference>
<keyword evidence="1" id="KW-1133">Transmembrane helix</keyword>
<evidence type="ECO:0000313" key="3">
    <source>
        <dbReference type="Proteomes" id="UP000241462"/>
    </source>
</evidence>
<sequence>MQECAKDTHLKTLCSERNPPCLQVARQSRENSVPVLHLCQTSKIRLRELSLSCLCLVDTALSRAGVNFDLNPHRCKAVAMARQRQGDCAHTDIWRRKRSYFFGHFRVKANVSSDSSWTQHNPTHTSGLFAACLLWLALGGFRAWLSPVSILFGPG</sequence>
<dbReference type="InParanoid" id="A0A2T3AA30"/>
<keyword evidence="3" id="KW-1185">Reference proteome</keyword>
<accession>A0A2T3AA30</accession>
<keyword evidence="1" id="KW-0472">Membrane</keyword>
<organism evidence="2 3">
    <name type="scientific">Coniella lustricola</name>
    <dbReference type="NCBI Taxonomy" id="2025994"/>
    <lineage>
        <taxon>Eukaryota</taxon>
        <taxon>Fungi</taxon>
        <taxon>Dikarya</taxon>
        <taxon>Ascomycota</taxon>
        <taxon>Pezizomycotina</taxon>
        <taxon>Sordariomycetes</taxon>
        <taxon>Sordariomycetidae</taxon>
        <taxon>Diaporthales</taxon>
        <taxon>Schizoparmaceae</taxon>
        <taxon>Coniella</taxon>
    </lineage>
</organism>
<dbReference type="AlphaFoldDB" id="A0A2T3AA30"/>
<dbReference type="Proteomes" id="UP000241462">
    <property type="component" value="Unassembled WGS sequence"/>
</dbReference>
<evidence type="ECO:0000313" key="2">
    <source>
        <dbReference type="EMBL" id="PSR88511.1"/>
    </source>
</evidence>
<feature type="transmembrane region" description="Helical" evidence="1">
    <location>
        <begin position="127"/>
        <end position="145"/>
    </location>
</feature>
<evidence type="ECO:0000256" key="1">
    <source>
        <dbReference type="SAM" id="Phobius"/>
    </source>
</evidence>
<name>A0A2T3AA30_9PEZI</name>
<keyword evidence="1" id="KW-0812">Transmembrane</keyword>